<comment type="caution">
    <text evidence="4">The sequence shown here is derived from an EMBL/GenBank/DDBJ whole genome shotgun (WGS) entry which is preliminary data.</text>
</comment>
<dbReference type="EMBL" id="QDGZ01000008">
    <property type="protein sequence ID" value="PVG81388.1"/>
    <property type="molecule type" value="Genomic_DNA"/>
</dbReference>
<dbReference type="Proteomes" id="UP000246018">
    <property type="component" value="Unassembled WGS sequence"/>
</dbReference>
<organism evidence="4 5">
    <name type="scientific">Nocardioides gansuensis</name>
    <dbReference type="NCBI Taxonomy" id="2138300"/>
    <lineage>
        <taxon>Bacteria</taxon>
        <taxon>Bacillati</taxon>
        <taxon>Actinomycetota</taxon>
        <taxon>Actinomycetes</taxon>
        <taxon>Propionibacteriales</taxon>
        <taxon>Nocardioidaceae</taxon>
        <taxon>Nocardioides</taxon>
    </lineage>
</organism>
<proteinExistence type="predicted"/>
<dbReference type="InterPro" id="IPR001343">
    <property type="entry name" value="Hemolysn_Ca-bd"/>
</dbReference>
<feature type="signal peptide" evidence="3">
    <location>
        <begin position="1"/>
        <end position="24"/>
    </location>
</feature>
<gene>
    <name evidence="4" type="ORF">DDE18_18035</name>
</gene>
<evidence type="ECO:0000256" key="2">
    <source>
        <dbReference type="ARBA" id="ARBA00022525"/>
    </source>
</evidence>
<evidence type="ECO:0000256" key="1">
    <source>
        <dbReference type="ARBA" id="ARBA00004613"/>
    </source>
</evidence>
<dbReference type="InterPro" id="IPR011049">
    <property type="entry name" value="Serralysin-like_metalloprot_C"/>
</dbReference>
<dbReference type="InterPro" id="IPR018511">
    <property type="entry name" value="Hemolysin-typ_Ca-bd_CS"/>
</dbReference>
<evidence type="ECO:0000313" key="5">
    <source>
        <dbReference type="Proteomes" id="UP000246018"/>
    </source>
</evidence>
<dbReference type="AlphaFoldDB" id="A0A2T8F6P6"/>
<dbReference type="OrthoDB" id="3765336at2"/>
<dbReference type="PANTHER" id="PTHR38340:SF1">
    <property type="entry name" value="S-LAYER PROTEIN"/>
    <property type="match status" value="1"/>
</dbReference>
<accession>A0A2T8F6P6</accession>
<sequence length="412" mass="41915">MRLTTAAALVLATAPVLVQAPAGAAAPTCFGQKATIVGNAKANEIHGTPRRDVIAAGAGNDVIRGLDGDDLICGGEGADRISGGGGNDQLAGDLDAYAADSLGRFHKTGDILLAGSGDDVLHPGYDARPTTGGIVAEPDRVSYVDAPAPAYVDLRLGLATVQADGNDQIVVTAGTALGFVGTPYNDVIHGTWKDDRLWGMGGDDQVFGHDGDDRIQTDGDGSAGADLVDGGAGADSIRSAAGYDTIAGGSGADSIASTSVNRLAITGGRGRDVVSLPVPAEAGFKVIGGSAPDRLVLNPYPDPAFTPTVRIDQKKGVTSISRLQAVTFTGKFQNFTEVSLPSRTKTIYKGSNKGDIVTASPDTAAVIKGRAGADVLTGSNLKDTLVGGKGFDIGLGKNGKDRCFKIEKRHSC</sequence>
<reference evidence="4 5" key="1">
    <citation type="submission" date="2018-04" db="EMBL/GenBank/DDBJ databases">
        <title>Genome of Nocardioides gansuensis WSJ-1.</title>
        <authorList>
            <person name="Wu S."/>
            <person name="Wang G."/>
        </authorList>
    </citation>
    <scope>NUCLEOTIDE SEQUENCE [LARGE SCALE GENOMIC DNA]</scope>
    <source>
        <strain evidence="4 5">WSJ-1</strain>
    </source>
</reference>
<dbReference type="Gene3D" id="2.150.10.10">
    <property type="entry name" value="Serralysin-like metalloprotease, C-terminal"/>
    <property type="match status" value="4"/>
</dbReference>
<dbReference type="RefSeq" id="WP_116573670.1">
    <property type="nucleotide sequence ID" value="NZ_QDGZ01000008.1"/>
</dbReference>
<dbReference type="PROSITE" id="PS00330">
    <property type="entry name" value="HEMOLYSIN_CALCIUM"/>
    <property type="match status" value="3"/>
</dbReference>
<keyword evidence="5" id="KW-1185">Reference proteome</keyword>
<dbReference type="GO" id="GO:0005576">
    <property type="term" value="C:extracellular region"/>
    <property type="evidence" value="ECO:0007669"/>
    <property type="project" value="UniProtKB-SubCell"/>
</dbReference>
<name>A0A2T8F6P6_9ACTN</name>
<keyword evidence="3" id="KW-0732">Signal</keyword>
<protein>
    <recommendedName>
        <fullName evidence="6">Calcium-binding protein</fullName>
    </recommendedName>
</protein>
<comment type="subcellular location">
    <subcellularLocation>
        <location evidence="1">Secreted</location>
    </subcellularLocation>
</comment>
<dbReference type="PANTHER" id="PTHR38340">
    <property type="entry name" value="S-LAYER PROTEIN"/>
    <property type="match status" value="1"/>
</dbReference>
<keyword evidence="2" id="KW-0964">Secreted</keyword>
<evidence type="ECO:0008006" key="6">
    <source>
        <dbReference type="Google" id="ProtNLM"/>
    </source>
</evidence>
<dbReference type="InterPro" id="IPR050557">
    <property type="entry name" value="RTX_toxin/Mannuronan_C5-epim"/>
</dbReference>
<dbReference type="Pfam" id="PF00353">
    <property type="entry name" value="HemolysinCabind"/>
    <property type="match status" value="4"/>
</dbReference>
<dbReference type="SUPFAM" id="SSF51120">
    <property type="entry name" value="beta-Roll"/>
    <property type="match status" value="1"/>
</dbReference>
<evidence type="ECO:0000313" key="4">
    <source>
        <dbReference type="EMBL" id="PVG81388.1"/>
    </source>
</evidence>
<dbReference type="PRINTS" id="PR00313">
    <property type="entry name" value="CABNDNGRPT"/>
</dbReference>
<dbReference type="GO" id="GO:0005509">
    <property type="term" value="F:calcium ion binding"/>
    <property type="evidence" value="ECO:0007669"/>
    <property type="project" value="InterPro"/>
</dbReference>
<feature type="chain" id="PRO_5015543769" description="Calcium-binding protein" evidence="3">
    <location>
        <begin position="25"/>
        <end position="412"/>
    </location>
</feature>
<evidence type="ECO:0000256" key="3">
    <source>
        <dbReference type="SAM" id="SignalP"/>
    </source>
</evidence>